<dbReference type="AlphaFoldDB" id="A0A8T8HZF8"/>
<dbReference type="SUPFAM" id="SSF82607">
    <property type="entry name" value="YbaB-like"/>
    <property type="match status" value="1"/>
</dbReference>
<reference evidence="1" key="1">
    <citation type="submission" date="2021-04" db="EMBL/GenBank/DDBJ databases">
        <title>Saccharothrix algeriensis WGS.</title>
        <authorList>
            <person name="Stuskova K."/>
            <person name="Hakalova E."/>
            <person name="Tebbal A.B."/>
            <person name="Eichmeier A."/>
        </authorList>
    </citation>
    <scope>NUCLEOTIDE SEQUENCE</scope>
    <source>
        <strain evidence="1">NRRL B-24137</strain>
    </source>
</reference>
<proteinExistence type="predicted"/>
<evidence type="ECO:0000313" key="2">
    <source>
        <dbReference type="Proteomes" id="UP000671828"/>
    </source>
</evidence>
<name>A0A8T8HZF8_9PSEU</name>
<dbReference type="InterPro" id="IPR036894">
    <property type="entry name" value="YbaB-like_sf"/>
</dbReference>
<protein>
    <submittedName>
        <fullName evidence="1">YbaB/EbfC family nucleoid-associated protein</fullName>
    </submittedName>
</protein>
<dbReference type="Pfam" id="PF02575">
    <property type="entry name" value="YbaB_DNA_bd"/>
    <property type="match status" value="1"/>
</dbReference>
<dbReference type="GO" id="GO:0003677">
    <property type="term" value="F:DNA binding"/>
    <property type="evidence" value="ECO:0007669"/>
    <property type="project" value="InterPro"/>
</dbReference>
<gene>
    <name evidence="1" type="ORF">J7S33_03250</name>
</gene>
<sequence>MVDPQRRVQDMLRTFQEQAAKASQLQEAMKELRGVGRSRDGAVTVTAAPSGAVLGLQLAPAAMG</sequence>
<dbReference type="Proteomes" id="UP000671828">
    <property type="component" value="Chromosome"/>
</dbReference>
<accession>A0A8T8HZF8</accession>
<dbReference type="EMBL" id="CP072788">
    <property type="protein sequence ID" value="QTR04033.1"/>
    <property type="molecule type" value="Genomic_DNA"/>
</dbReference>
<evidence type="ECO:0000313" key="1">
    <source>
        <dbReference type="EMBL" id="QTR04033.1"/>
    </source>
</evidence>
<feature type="non-terminal residue" evidence="1">
    <location>
        <position position="64"/>
    </location>
</feature>
<organism evidence="1 2">
    <name type="scientific">Saccharothrix algeriensis</name>
    <dbReference type="NCBI Taxonomy" id="173560"/>
    <lineage>
        <taxon>Bacteria</taxon>
        <taxon>Bacillati</taxon>
        <taxon>Actinomycetota</taxon>
        <taxon>Actinomycetes</taxon>
        <taxon>Pseudonocardiales</taxon>
        <taxon>Pseudonocardiaceae</taxon>
        <taxon>Saccharothrix</taxon>
    </lineage>
</organism>
<dbReference type="InterPro" id="IPR004401">
    <property type="entry name" value="YbaB/EbfC"/>
</dbReference>
<dbReference type="Gene3D" id="3.30.1310.10">
    <property type="entry name" value="Nucleoid-associated protein YbaB-like domain"/>
    <property type="match status" value="1"/>
</dbReference>